<dbReference type="Gene3D" id="1.20.1070.10">
    <property type="entry name" value="Rhodopsin 7-helix transmembrane proteins"/>
    <property type="match status" value="1"/>
</dbReference>
<comment type="caution">
    <text evidence="2">The sequence shown here is derived from an EMBL/GenBank/DDBJ whole genome shotgun (WGS) entry which is preliminary data.</text>
</comment>
<organism evidence="2 3">
    <name type="scientific">Pristionchus fissidentatus</name>
    <dbReference type="NCBI Taxonomy" id="1538716"/>
    <lineage>
        <taxon>Eukaryota</taxon>
        <taxon>Metazoa</taxon>
        <taxon>Ecdysozoa</taxon>
        <taxon>Nematoda</taxon>
        <taxon>Chromadorea</taxon>
        <taxon>Rhabditida</taxon>
        <taxon>Rhabditina</taxon>
        <taxon>Diplogasteromorpha</taxon>
        <taxon>Diplogasteroidea</taxon>
        <taxon>Neodiplogasteridae</taxon>
        <taxon>Pristionchus</taxon>
    </lineage>
</organism>
<feature type="transmembrane region" description="Helical" evidence="1">
    <location>
        <begin position="170"/>
        <end position="195"/>
    </location>
</feature>
<dbReference type="Proteomes" id="UP001432322">
    <property type="component" value="Unassembled WGS sequence"/>
</dbReference>
<feature type="transmembrane region" description="Helical" evidence="1">
    <location>
        <begin position="44"/>
        <end position="66"/>
    </location>
</feature>
<accession>A0AAV5VU90</accession>
<gene>
    <name evidence="2" type="ORF">PFISCL1PPCAC_14310</name>
</gene>
<feature type="non-terminal residue" evidence="2">
    <location>
        <position position="253"/>
    </location>
</feature>
<keyword evidence="1" id="KW-0472">Membrane</keyword>
<keyword evidence="3" id="KW-1185">Reference proteome</keyword>
<keyword evidence="1" id="KW-1133">Transmembrane helix</keyword>
<evidence type="ECO:0008006" key="4">
    <source>
        <dbReference type="Google" id="ProtNLM"/>
    </source>
</evidence>
<sequence>MDVGVLTKEDATFDGILGFLMLFANLSIFVFIQVHRSARREKEYILLGLLAFFNCILGVLLIYKAYYYHTPSIMMTQVSRAYCFSIPQTTLIPATAVALSLILPLMALDRYCFHISFTYYSDFARDKICKIALHSPSPIEKYALQNLAGRYGPPVTAHCHPFELYSQHTILFQIVSVCLGHLFSVVVYLLVVVNLRRRKKEMAEKSQKRDLIVSSSIVTLDRRHQSVVRTFVIFAVATIVLMVLPTGLLAIFE</sequence>
<dbReference type="EMBL" id="BTSY01000004">
    <property type="protein sequence ID" value="GMT23013.1"/>
    <property type="molecule type" value="Genomic_DNA"/>
</dbReference>
<dbReference type="AlphaFoldDB" id="A0AAV5VU90"/>
<keyword evidence="1" id="KW-0812">Transmembrane</keyword>
<evidence type="ECO:0000313" key="3">
    <source>
        <dbReference type="Proteomes" id="UP001432322"/>
    </source>
</evidence>
<protein>
    <recommendedName>
        <fullName evidence="4">G protein-coupled receptor</fullName>
    </recommendedName>
</protein>
<reference evidence="2" key="1">
    <citation type="submission" date="2023-10" db="EMBL/GenBank/DDBJ databases">
        <title>Genome assembly of Pristionchus species.</title>
        <authorList>
            <person name="Yoshida K."/>
            <person name="Sommer R.J."/>
        </authorList>
    </citation>
    <scope>NUCLEOTIDE SEQUENCE</scope>
    <source>
        <strain evidence="2">RS5133</strain>
    </source>
</reference>
<feature type="transmembrane region" description="Helical" evidence="1">
    <location>
        <begin position="12"/>
        <end position="32"/>
    </location>
</feature>
<name>A0AAV5VU90_9BILA</name>
<evidence type="ECO:0000256" key="1">
    <source>
        <dbReference type="SAM" id="Phobius"/>
    </source>
</evidence>
<proteinExistence type="predicted"/>
<evidence type="ECO:0000313" key="2">
    <source>
        <dbReference type="EMBL" id="GMT23013.1"/>
    </source>
</evidence>
<feature type="transmembrane region" description="Helical" evidence="1">
    <location>
        <begin position="231"/>
        <end position="252"/>
    </location>
</feature>